<evidence type="ECO:0000259" key="8">
    <source>
        <dbReference type="PROSITE" id="PS50035"/>
    </source>
</evidence>
<dbReference type="GO" id="GO:0032049">
    <property type="term" value="P:cardiolipin biosynthetic process"/>
    <property type="evidence" value="ECO:0007669"/>
    <property type="project" value="InterPro"/>
</dbReference>
<sequence>MLINKTKRAEENLQALPSLALQSSQIDFLHHPAEFKQQIIQLIREAKTRIYITALYWQNDDAGQEILNEVFAAKSRNPELEVKIFVDWHRAQRNLLGAEKSATNADWYCEQRAIHQYGEHAHLFFGVPVNTREVFGVLHIKGFIFDDTLLYSGASINNVYLQQNEKYRYDRYHKITHSALADSMVNFLQQYLLSNQAVLPLDNSERPKTKEIRQHIRAFRKGLASDGQYKFANEENSGLKITPLFGLGGGANLLNRTIEDLFQIVQEKLVICTPYFNFPRPLQQKIRRLLQKGKHIEIIVGDKTANDFYIPPSQPFKMAGALPYLYESNLRRFSQKFEQQINQGQLVIRTWKDGDNSYHLKGVWVDDSHILLTGNNLNPRAWRLDAENGLLIQDPAQQLQAQVQQELACIRQHTTQLKHYTELDELSQYPAPVQKLLKKFARIKADKLVKMIL</sequence>
<dbReference type="NCBIfam" id="NF006946">
    <property type="entry name" value="PRK09428.1"/>
    <property type="match status" value="1"/>
</dbReference>
<keyword evidence="7" id="KW-1208">Phospholipid metabolism</keyword>
<dbReference type="RefSeq" id="WP_103854482.1">
    <property type="nucleotide sequence ID" value="NZ_PQVJ01000060.1"/>
</dbReference>
<dbReference type="EMBL" id="SNXJ01000012">
    <property type="protein sequence ID" value="TDP27438.1"/>
    <property type="molecule type" value="Genomic_DNA"/>
</dbReference>
<dbReference type="CDD" id="cd09134">
    <property type="entry name" value="PLDc_PSS_G_neg_1"/>
    <property type="match status" value="1"/>
</dbReference>
<evidence type="ECO:0000313" key="12">
    <source>
        <dbReference type="Proteomes" id="UP000294683"/>
    </source>
</evidence>
<evidence type="ECO:0000256" key="6">
    <source>
        <dbReference type="ARBA" id="ARBA00023209"/>
    </source>
</evidence>
<dbReference type="EC" id="2.7.8.8" evidence="9"/>
<keyword evidence="12" id="KW-1185">Reference proteome</keyword>
<dbReference type="Proteomes" id="UP000294683">
    <property type="component" value="Unassembled WGS sequence"/>
</dbReference>
<keyword evidence="6" id="KW-0594">Phospholipid biosynthesis</keyword>
<evidence type="ECO:0000256" key="1">
    <source>
        <dbReference type="ARBA" id="ARBA00010682"/>
    </source>
</evidence>
<dbReference type="PIRSF" id="PIRSF000850">
    <property type="entry name" value="Phospholipase_D_PSS"/>
    <property type="match status" value="1"/>
</dbReference>
<comment type="similarity">
    <text evidence="1">Belongs to the CDP-alcohol phosphatidyltransferase class-II family.</text>
</comment>
<name>A0A379AZ33_AVIGA</name>
<dbReference type="PANTHER" id="PTHR12586">
    <property type="entry name" value="CDP-DIACYLGLYCEROL--SERINE O-PHOSPHATIDYLTRANSFERASE"/>
    <property type="match status" value="1"/>
</dbReference>
<protein>
    <submittedName>
        <fullName evidence="9">CDP-diacylglycerol--serine O-phosphatidyltransferase</fullName>
        <ecNumber evidence="9">2.7.8.8</ecNumber>
    </submittedName>
</protein>
<dbReference type="EMBL" id="UGSQ01000003">
    <property type="protein sequence ID" value="SUB27388.1"/>
    <property type="molecule type" value="Genomic_DNA"/>
</dbReference>
<gene>
    <name evidence="9" type="primary">pssA</name>
    <name evidence="10" type="ORF">EV689_11242</name>
    <name evidence="9" type="ORF">NCTC11188_01654</name>
</gene>
<evidence type="ECO:0000256" key="4">
    <source>
        <dbReference type="ARBA" id="ARBA00022737"/>
    </source>
</evidence>
<keyword evidence="4" id="KW-0677">Repeat</keyword>
<feature type="domain" description="PLD phosphodiesterase" evidence="8">
    <location>
        <begin position="354"/>
        <end position="381"/>
    </location>
</feature>
<accession>A0A379AZ33</accession>
<dbReference type="GO" id="GO:0003882">
    <property type="term" value="F:CDP-diacylglycerol-serine O-phosphatidyltransferase activity"/>
    <property type="evidence" value="ECO:0007669"/>
    <property type="project" value="UniProtKB-EC"/>
</dbReference>
<dbReference type="Pfam" id="PF13091">
    <property type="entry name" value="PLDc_2"/>
    <property type="match status" value="1"/>
</dbReference>
<proteinExistence type="inferred from homology"/>
<evidence type="ECO:0000256" key="7">
    <source>
        <dbReference type="ARBA" id="ARBA00023264"/>
    </source>
</evidence>
<evidence type="ECO:0000313" key="9">
    <source>
        <dbReference type="EMBL" id="SUB27388.1"/>
    </source>
</evidence>
<dbReference type="GO" id="GO:0005829">
    <property type="term" value="C:cytosol"/>
    <property type="evidence" value="ECO:0007669"/>
    <property type="project" value="TreeGrafter"/>
</dbReference>
<evidence type="ECO:0000313" key="10">
    <source>
        <dbReference type="EMBL" id="TDP27438.1"/>
    </source>
</evidence>
<evidence type="ECO:0000256" key="5">
    <source>
        <dbReference type="ARBA" id="ARBA00023098"/>
    </source>
</evidence>
<evidence type="ECO:0000256" key="3">
    <source>
        <dbReference type="ARBA" id="ARBA00022679"/>
    </source>
</evidence>
<dbReference type="CDD" id="cd09136">
    <property type="entry name" value="PLDc_PSS_G_neg_2"/>
    <property type="match status" value="1"/>
</dbReference>
<evidence type="ECO:0000313" key="11">
    <source>
        <dbReference type="Proteomes" id="UP000255113"/>
    </source>
</evidence>
<reference evidence="10 12" key="2">
    <citation type="submission" date="2019-03" db="EMBL/GenBank/DDBJ databases">
        <title>Genomic Encyclopedia of Type Strains, Phase IV (KMG-IV): sequencing the most valuable type-strain genomes for metagenomic binning, comparative biology and taxonomic classification.</title>
        <authorList>
            <person name="Goeker M."/>
        </authorList>
    </citation>
    <scope>NUCLEOTIDE SEQUENCE [LARGE SCALE GENOMIC DNA]</scope>
    <source>
        <strain evidence="10 12">DSM 17481</strain>
    </source>
</reference>
<dbReference type="SUPFAM" id="SSF56024">
    <property type="entry name" value="Phospholipase D/nuclease"/>
    <property type="match status" value="2"/>
</dbReference>
<dbReference type="Gene3D" id="3.30.870.10">
    <property type="entry name" value="Endonuclease Chain A"/>
    <property type="match status" value="2"/>
</dbReference>
<keyword evidence="2" id="KW-0444">Lipid biosynthesis</keyword>
<dbReference type="PROSITE" id="PS50035">
    <property type="entry name" value="PLD"/>
    <property type="match status" value="1"/>
</dbReference>
<dbReference type="InterPro" id="IPR016270">
    <property type="entry name" value="PGS1"/>
</dbReference>
<organism evidence="9 11">
    <name type="scientific">Avibacterium gallinarum</name>
    <name type="common">Pasteurella gallinarum</name>
    <dbReference type="NCBI Taxonomy" id="755"/>
    <lineage>
        <taxon>Bacteria</taxon>
        <taxon>Pseudomonadati</taxon>
        <taxon>Pseudomonadota</taxon>
        <taxon>Gammaproteobacteria</taxon>
        <taxon>Pasteurellales</taxon>
        <taxon>Pasteurellaceae</taxon>
        <taxon>Avibacterium</taxon>
    </lineage>
</organism>
<evidence type="ECO:0000256" key="2">
    <source>
        <dbReference type="ARBA" id="ARBA00022516"/>
    </source>
</evidence>
<keyword evidence="3 9" id="KW-0808">Transferase</keyword>
<dbReference type="Proteomes" id="UP000255113">
    <property type="component" value="Unassembled WGS sequence"/>
</dbReference>
<keyword evidence="5" id="KW-0443">Lipid metabolism</keyword>
<reference evidence="9 11" key="1">
    <citation type="submission" date="2018-06" db="EMBL/GenBank/DDBJ databases">
        <authorList>
            <consortium name="Pathogen Informatics"/>
            <person name="Doyle S."/>
        </authorList>
    </citation>
    <scope>NUCLEOTIDE SEQUENCE [LARGE SCALE GENOMIC DNA]</scope>
    <source>
        <strain evidence="9 11">NCTC11188</strain>
    </source>
</reference>
<dbReference type="InterPro" id="IPR025202">
    <property type="entry name" value="PLD-like_dom"/>
</dbReference>
<dbReference type="SMART" id="SM00155">
    <property type="entry name" value="PLDc"/>
    <property type="match status" value="2"/>
</dbReference>
<dbReference type="PANTHER" id="PTHR12586:SF1">
    <property type="entry name" value="CDP-DIACYLGLYCEROL--GLYCEROL-3-PHOSPHATE 3-PHOSPHATIDYLTRANSFERASE, MITOCHONDRIAL"/>
    <property type="match status" value="1"/>
</dbReference>
<dbReference type="AlphaFoldDB" id="A0A379AZ33"/>
<dbReference type="GO" id="GO:0008444">
    <property type="term" value="F:CDP-diacylglycerol-glycerol-3-phosphate 3-phosphatidyltransferase activity"/>
    <property type="evidence" value="ECO:0007669"/>
    <property type="project" value="InterPro"/>
</dbReference>
<dbReference type="InterPro" id="IPR001736">
    <property type="entry name" value="PLipase_D/transphosphatidylase"/>
</dbReference>